<accession>A0A3N4J3S0</accession>
<reference evidence="2 3" key="1">
    <citation type="journal article" date="2018" name="Nat. Ecol. Evol.">
        <title>Pezizomycetes genomes reveal the molecular basis of ectomycorrhizal truffle lifestyle.</title>
        <authorList>
            <person name="Murat C."/>
            <person name="Payen T."/>
            <person name="Noel B."/>
            <person name="Kuo A."/>
            <person name="Morin E."/>
            <person name="Chen J."/>
            <person name="Kohler A."/>
            <person name="Krizsan K."/>
            <person name="Balestrini R."/>
            <person name="Da Silva C."/>
            <person name="Montanini B."/>
            <person name="Hainaut M."/>
            <person name="Levati E."/>
            <person name="Barry K.W."/>
            <person name="Belfiori B."/>
            <person name="Cichocki N."/>
            <person name="Clum A."/>
            <person name="Dockter R.B."/>
            <person name="Fauchery L."/>
            <person name="Guy J."/>
            <person name="Iotti M."/>
            <person name="Le Tacon F."/>
            <person name="Lindquist E.A."/>
            <person name="Lipzen A."/>
            <person name="Malagnac F."/>
            <person name="Mello A."/>
            <person name="Molinier V."/>
            <person name="Miyauchi S."/>
            <person name="Poulain J."/>
            <person name="Riccioni C."/>
            <person name="Rubini A."/>
            <person name="Sitrit Y."/>
            <person name="Splivallo R."/>
            <person name="Traeger S."/>
            <person name="Wang M."/>
            <person name="Zifcakova L."/>
            <person name="Wipf D."/>
            <person name="Zambonelli A."/>
            <person name="Paolocci F."/>
            <person name="Nowrousian M."/>
            <person name="Ottonello S."/>
            <person name="Baldrian P."/>
            <person name="Spatafora J.W."/>
            <person name="Henrissat B."/>
            <person name="Nagy L.G."/>
            <person name="Aury J.M."/>
            <person name="Wincker P."/>
            <person name="Grigoriev I.V."/>
            <person name="Bonfante P."/>
            <person name="Martin F.M."/>
        </authorList>
    </citation>
    <scope>NUCLEOTIDE SEQUENCE [LARGE SCALE GENOMIC DNA]</scope>
    <source>
        <strain evidence="2 3">120613-1</strain>
    </source>
</reference>
<keyword evidence="1" id="KW-0472">Membrane</keyword>
<name>A0A3N4J3S0_9PEZI</name>
<dbReference type="Proteomes" id="UP000276215">
    <property type="component" value="Unassembled WGS sequence"/>
</dbReference>
<feature type="transmembrane region" description="Helical" evidence="1">
    <location>
        <begin position="38"/>
        <end position="63"/>
    </location>
</feature>
<gene>
    <name evidence="2" type="ORF">L873DRAFT_115612</name>
</gene>
<keyword evidence="3" id="KW-1185">Reference proteome</keyword>
<dbReference type="EMBL" id="ML120462">
    <property type="protein sequence ID" value="RPA92949.1"/>
    <property type="molecule type" value="Genomic_DNA"/>
</dbReference>
<dbReference type="AlphaFoldDB" id="A0A3N4J3S0"/>
<evidence type="ECO:0000313" key="2">
    <source>
        <dbReference type="EMBL" id="RPA92949.1"/>
    </source>
</evidence>
<evidence type="ECO:0000313" key="3">
    <source>
        <dbReference type="Proteomes" id="UP000276215"/>
    </source>
</evidence>
<proteinExistence type="predicted"/>
<keyword evidence="1" id="KW-1133">Transmembrane helix</keyword>
<feature type="transmembrane region" description="Helical" evidence="1">
    <location>
        <begin position="75"/>
        <end position="105"/>
    </location>
</feature>
<organism evidence="2 3">
    <name type="scientific">Choiromyces venosus 120613-1</name>
    <dbReference type="NCBI Taxonomy" id="1336337"/>
    <lineage>
        <taxon>Eukaryota</taxon>
        <taxon>Fungi</taxon>
        <taxon>Dikarya</taxon>
        <taxon>Ascomycota</taxon>
        <taxon>Pezizomycotina</taxon>
        <taxon>Pezizomycetes</taxon>
        <taxon>Pezizales</taxon>
        <taxon>Tuberaceae</taxon>
        <taxon>Choiromyces</taxon>
    </lineage>
</organism>
<evidence type="ECO:0000256" key="1">
    <source>
        <dbReference type="SAM" id="Phobius"/>
    </source>
</evidence>
<sequence>MFLSLSYVTGSLHFTYIAWRGTLALARHDMAGPGLFLLLFRVLGLFLSLEGGFPWFFGFYWVSCGECTLDLMVDYFIFGLWLDCMVFSVVFFFKVVGLIIGLFFFF</sequence>
<keyword evidence="1" id="KW-0812">Transmembrane</keyword>
<protein>
    <submittedName>
        <fullName evidence="2">Uncharacterized protein</fullName>
    </submittedName>
</protein>